<organism evidence="3 4">
    <name type="scientific">Streptomyces qinzhouensis</name>
    <dbReference type="NCBI Taxonomy" id="2599401"/>
    <lineage>
        <taxon>Bacteria</taxon>
        <taxon>Bacillati</taxon>
        <taxon>Actinomycetota</taxon>
        <taxon>Actinomycetes</taxon>
        <taxon>Kitasatosporales</taxon>
        <taxon>Streptomycetaceae</taxon>
        <taxon>Streptomyces</taxon>
    </lineage>
</organism>
<dbReference type="InterPro" id="IPR027383">
    <property type="entry name" value="Znf_put"/>
</dbReference>
<feature type="domain" description="Putative zinc-finger" evidence="2">
    <location>
        <begin position="7"/>
        <end position="33"/>
    </location>
</feature>
<feature type="transmembrane region" description="Helical" evidence="1">
    <location>
        <begin position="274"/>
        <end position="293"/>
    </location>
</feature>
<feature type="transmembrane region" description="Helical" evidence="1">
    <location>
        <begin position="248"/>
        <end position="268"/>
    </location>
</feature>
<sequence>MSGTLAAAYADGTVREPDAWSLEKHLENCGPCAAVVSAAVRETAAGAVVADVRAAVLGAVPAAGGARSRPAVNLGRLSARDRPARTAHHGRAPEVIRTGPLRTGLLRAVGPALSRGWLGALAAVIGGAFALSYGIGSEAARPLLLALAPALPPAGVALSYGRHADPLHEIAAATPSGGLRLLLTRSAAVLALSLTLLTAAGALLPAGGGAPGAAAWLLPALALTAGALALGTWTGLRTAAAALTGGWLAVALFPAAVTSPVGFGALPAQLLSGATAQLGWAAAAALCTGLLVLRRTTFDRMEKA</sequence>
<dbReference type="AlphaFoldDB" id="A0A5B8JT00"/>
<dbReference type="KEGG" id="sqz:FQU76_23495"/>
<proteinExistence type="predicted"/>
<feature type="transmembrane region" description="Helical" evidence="1">
    <location>
        <begin position="182"/>
        <end position="204"/>
    </location>
</feature>
<reference evidence="3 4" key="1">
    <citation type="submission" date="2019-07" db="EMBL/GenBank/DDBJ databases">
        <authorList>
            <person name="Zhu P."/>
        </authorList>
    </citation>
    <scope>NUCLEOTIDE SEQUENCE [LARGE SCALE GENOMIC DNA]</scope>
    <source>
        <strain evidence="3 4">SSL-25</strain>
    </source>
</reference>
<feature type="transmembrane region" description="Helical" evidence="1">
    <location>
        <begin position="142"/>
        <end position="161"/>
    </location>
</feature>
<dbReference type="Pfam" id="PF13490">
    <property type="entry name" value="zf-HC2"/>
    <property type="match status" value="1"/>
</dbReference>
<accession>A0A5B8JT00</accession>
<dbReference type="OrthoDB" id="3822520at2"/>
<keyword evidence="1" id="KW-0812">Transmembrane</keyword>
<gene>
    <name evidence="3" type="ORF">FQU76_23495</name>
</gene>
<evidence type="ECO:0000313" key="4">
    <source>
        <dbReference type="Proteomes" id="UP000320580"/>
    </source>
</evidence>
<feature type="transmembrane region" description="Helical" evidence="1">
    <location>
        <begin position="116"/>
        <end position="136"/>
    </location>
</feature>
<dbReference type="Proteomes" id="UP000320580">
    <property type="component" value="Chromosome"/>
</dbReference>
<keyword evidence="1" id="KW-0472">Membrane</keyword>
<name>A0A5B8JT00_9ACTN</name>
<evidence type="ECO:0000313" key="3">
    <source>
        <dbReference type="EMBL" id="QDY81250.1"/>
    </source>
</evidence>
<evidence type="ECO:0000259" key="2">
    <source>
        <dbReference type="Pfam" id="PF13490"/>
    </source>
</evidence>
<keyword evidence="4" id="KW-1185">Reference proteome</keyword>
<keyword evidence="1" id="KW-1133">Transmembrane helix</keyword>
<feature type="transmembrane region" description="Helical" evidence="1">
    <location>
        <begin position="216"/>
        <end position="236"/>
    </location>
</feature>
<dbReference type="EMBL" id="CP042266">
    <property type="protein sequence ID" value="QDY81250.1"/>
    <property type="molecule type" value="Genomic_DNA"/>
</dbReference>
<evidence type="ECO:0000256" key="1">
    <source>
        <dbReference type="SAM" id="Phobius"/>
    </source>
</evidence>
<protein>
    <submittedName>
        <fullName evidence="3">Zf-HC2 domain-containing protein</fullName>
    </submittedName>
</protein>